<dbReference type="Pfam" id="PF16008">
    <property type="entry name" value="DUF4778"/>
    <property type="match status" value="1"/>
</dbReference>
<name>B3MKM7_DROAN</name>
<feature type="region of interest" description="Disordered" evidence="1">
    <location>
        <begin position="670"/>
        <end position="691"/>
    </location>
</feature>
<protein>
    <submittedName>
        <fullName evidence="2">Uncharacterized protein, isoform A</fullName>
    </submittedName>
</protein>
<proteinExistence type="predicted"/>
<evidence type="ECO:0000313" key="3">
    <source>
        <dbReference type="Proteomes" id="UP000007801"/>
    </source>
</evidence>
<accession>B3MKM7</accession>
<gene>
    <name evidence="2" type="primary">Dana\GF14001</name>
    <name evidence="2" type="synonym">dana_GLEANR_14762</name>
    <name evidence="2" type="ORF">GF14001</name>
</gene>
<evidence type="ECO:0000256" key="1">
    <source>
        <dbReference type="SAM" id="MobiDB-lite"/>
    </source>
</evidence>
<dbReference type="EMBL" id="CH902620">
    <property type="protein sequence ID" value="EDV32540.1"/>
    <property type="molecule type" value="Genomic_DNA"/>
</dbReference>
<dbReference type="OrthoDB" id="7832529at2759"/>
<evidence type="ECO:0000313" key="2">
    <source>
        <dbReference type="EMBL" id="EDV32540.1"/>
    </source>
</evidence>
<dbReference type="KEGG" id="dan:6496829"/>
<feature type="region of interest" description="Disordered" evidence="1">
    <location>
        <begin position="369"/>
        <end position="389"/>
    </location>
</feature>
<dbReference type="STRING" id="7217.B3MKM7"/>
<dbReference type="InterPro" id="IPR031958">
    <property type="entry name" value="DUF4778"/>
</dbReference>
<organism evidence="2 3">
    <name type="scientific">Drosophila ananassae</name>
    <name type="common">Fruit fly</name>
    <dbReference type="NCBI Taxonomy" id="7217"/>
    <lineage>
        <taxon>Eukaryota</taxon>
        <taxon>Metazoa</taxon>
        <taxon>Ecdysozoa</taxon>
        <taxon>Arthropoda</taxon>
        <taxon>Hexapoda</taxon>
        <taxon>Insecta</taxon>
        <taxon>Pterygota</taxon>
        <taxon>Neoptera</taxon>
        <taxon>Endopterygota</taxon>
        <taxon>Diptera</taxon>
        <taxon>Brachycera</taxon>
        <taxon>Muscomorpha</taxon>
        <taxon>Ephydroidea</taxon>
        <taxon>Drosophilidae</taxon>
        <taxon>Drosophila</taxon>
        <taxon>Sophophora</taxon>
    </lineage>
</organism>
<dbReference type="AlphaFoldDB" id="B3MKM7"/>
<dbReference type="PhylomeDB" id="B3MKM7"/>
<feature type="compositionally biased region" description="Low complexity" evidence="1">
    <location>
        <begin position="518"/>
        <end position="575"/>
    </location>
</feature>
<feature type="region of interest" description="Disordered" evidence="1">
    <location>
        <begin position="518"/>
        <end position="604"/>
    </location>
</feature>
<sequence length="803" mass="90897">MNTCCCRSNRDRYDPLACIPNLPRLQPVQNCRPFLEGRKAASSCLSSERRWGQLNSGMIGALAKMVNKSADKVCQFLHHLTLHLFSRILYPLAAGWNTLKIPFVLSDTCELYYGIYDEDGNLRNPIPTRTLLVLITMLRYFLNLPLVKDKGCRRKKKCQCCQDMEHDMRNIHNPGYCGKGAMNLFGETRPPKIEITAAKEIWAGLRRVGYDQFSTLRDIPSNDSLAYGYAPYRCPCQASDPGGSLALQSRRAIVRPFADLPEPLKALALQNACDEEQEELERYDPSPCSKASAPISVPWVKVQRIYIARISDLYAAVVQNQHNRQLLGDGRNPQPKTEHRIVPCRRSSGGYMPGPNFNGMPWSWMPRKSDETASPSKGHFQVHIPPYRHRPMQDDYQTMKFQARQLDKLEASFRPLENRTLANSRLALERLGWQSRMQTIERPLRQTLPALPAPPTISIKTCLRELEPYMPARPAGTPRAAVNFWEELKEREHLAKMRHLWRTYPWQNLRYYFASSTSQGSSFGSSIRDTYGSSKGSTYGSSKGSTYGSSKGSTYGSSMKSESSLTSKSTYKSSSRQIEPRDSSSGRARTAGGENTSTSSPKRVLRAIEQKPVLEDSISQECVEEHSYPDPEDYRREIARSFSRMKRNASRIPGESFLLVKQADSLKKKPGINTMNWNTPASRPIIKPAPPNGTKIEAQGAKKQVRFGVPLIAKRPTLDCDRMKMRVWRRSGDHIRSIIKSAPEIEKIPERIFLKTRLCSTLYESPSPSKSKATDSRSKGTMDPLKSIVRYANCQDPVKKKRP</sequence>
<dbReference type="InParanoid" id="B3MKM7"/>
<dbReference type="HOGENOM" id="CLU_353105_0_0_1"/>
<dbReference type="Proteomes" id="UP000007801">
    <property type="component" value="Unassembled WGS sequence"/>
</dbReference>
<keyword evidence="3" id="KW-1185">Reference proteome</keyword>
<feature type="compositionally biased region" description="Polar residues" evidence="1">
    <location>
        <begin position="585"/>
        <end position="601"/>
    </location>
</feature>
<feature type="region of interest" description="Disordered" evidence="1">
    <location>
        <begin position="763"/>
        <end position="803"/>
    </location>
</feature>
<dbReference type="GeneID" id="6496829"/>
<reference evidence="2 3" key="1">
    <citation type="journal article" date="2007" name="Nature">
        <title>Evolution of genes and genomes on the Drosophila phylogeny.</title>
        <authorList>
            <consortium name="Drosophila 12 Genomes Consortium"/>
            <person name="Clark A.G."/>
            <person name="Eisen M.B."/>
            <person name="Smith D.R."/>
            <person name="Bergman C.M."/>
            <person name="Oliver B."/>
            <person name="Markow T.A."/>
            <person name="Kaufman T.C."/>
            <person name="Kellis M."/>
            <person name="Gelbart W."/>
            <person name="Iyer V.N."/>
            <person name="Pollard D.A."/>
            <person name="Sackton T.B."/>
            <person name="Larracuente A.M."/>
            <person name="Singh N.D."/>
            <person name="Abad J.P."/>
            <person name="Abt D.N."/>
            <person name="Adryan B."/>
            <person name="Aguade M."/>
            <person name="Akashi H."/>
            <person name="Anderson W.W."/>
            <person name="Aquadro C.F."/>
            <person name="Ardell D.H."/>
            <person name="Arguello R."/>
            <person name="Artieri C.G."/>
            <person name="Barbash D.A."/>
            <person name="Barker D."/>
            <person name="Barsanti P."/>
            <person name="Batterham P."/>
            <person name="Batzoglou S."/>
            <person name="Begun D."/>
            <person name="Bhutkar A."/>
            <person name="Blanco E."/>
            <person name="Bosak S.A."/>
            <person name="Bradley R.K."/>
            <person name="Brand A.D."/>
            <person name="Brent M.R."/>
            <person name="Brooks A.N."/>
            <person name="Brown R.H."/>
            <person name="Butlin R.K."/>
            <person name="Caggese C."/>
            <person name="Calvi B.R."/>
            <person name="Bernardo de Carvalho A."/>
            <person name="Caspi A."/>
            <person name="Castrezana S."/>
            <person name="Celniker S.E."/>
            <person name="Chang J.L."/>
            <person name="Chapple C."/>
            <person name="Chatterji S."/>
            <person name="Chinwalla A."/>
            <person name="Civetta A."/>
            <person name="Clifton S.W."/>
            <person name="Comeron J.M."/>
            <person name="Costello J.C."/>
            <person name="Coyne J.A."/>
            <person name="Daub J."/>
            <person name="David R.G."/>
            <person name="Delcher A.L."/>
            <person name="Delehaunty K."/>
            <person name="Do C.B."/>
            <person name="Ebling H."/>
            <person name="Edwards K."/>
            <person name="Eickbush T."/>
            <person name="Evans J.D."/>
            <person name="Filipski A."/>
            <person name="Findeiss S."/>
            <person name="Freyhult E."/>
            <person name="Fulton L."/>
            <person name="Fulton R."/>
            <person name="Garcia A.C."/>
            <person name="Gardiner A."/>
            <person name="Garfield D.A."/>
            <person name="Garvin B.E."/>
            <person name="Gibson G."/>
            <person name="Gilbert D."/>
            <person name="Gnerre S."/>
            <person name="Godfrey J."/>
            <person name="Good R."/>
            <person name="Gotea V."/>
            <person name="Gravely B."/>
            <person name="Greenberg A.J."/>
            <person name="Griffiths-Jones S."/>
            <person name="Gross S."/>
            <person name="Guigo R."/>
            <person name="Gustafson E.A."/>
            <person name="Haerty W."/>
            <person name="Hahn M.W."/>
            <person name="Halligan D.L."/>
            <person name="Halpern A.L."/>
            <person name="Halter G.M."/>
            <person name="Han M.V."/>
            <person name="Heger A."/>
            <person name="Hillier L."/>
            <person name="Hinrichs A.S."/>
            <person name="Holmes I."/>
            <person name="Hoskins R.A."/>
            <person name="Hubisz M.J."/>
            <person name="Hultmark D."/>
            <person name="Huntley M.A."/>
            <person name="Jaffe D.B."/>
            <person name="Jagadeeshan S."/>
            <person name="Jeck W.R."/>
            <person name="Johnson J."/>
            <person name="Jones C.D."/>
            <person name="Jordan W.C."/>
            <person name="Karpen G.H."/>
            <person name="Kataoka E."/>
            <person name="Keightley P.D."/>
            <person name="Kheradpour P."/>
            <person name="Kirkness E.F."/>
            <person name="Koerich L.B."/>
            <person name="Kristiansen K."/>
            <person name="Kudrna D."/>
            <person name="Kulathinal R.J."/>
            <person name="Kumar S."/>
            <person name="Kwok R."/>
            <person name="Lander E."/>
            <person name="Langley C.H."/>
            <person name="Lapoint R."/>
            <person name="Lazzaro B.P."/>
            <person name="Lee S.J."/>
            <person name="Levesque L."/>
            <person name="Li R."/>
            <person name="Lin C.F."/>
            <person name="Lin M.F."/>
            <person name="Lindblad-Toh K."/>
            <person name="Llopart A."/>
            <person name="Long M."/>
            <person name="Low L."/>
            <person name="Lozovsky E."/>
            <person name="Lu J."/>
            <person name="Luo M."/>
            <person name="Machado C.A."/>
            <person name="Makalowski W."/>
            <person name="Marzo M."/>
            <person name="Matsuda M."/>
            <person name="Matzkin L."/>
            <person name="McAllister B."/>
            <person name="McBride C.S."/>
            <person name="McKernan B."/>
            <person name="McKernan K."/>
            <person name="Mendez-Lago M."/>
            <person name="Minx P."/>
            <person name="Mollenhauer M.U."/>
            <person name="Montooth K."/>
            <person name="Mount S.M."/>
            <person name="Mu X."/>
            <person name="Myers E."/>
            <person name="Negre B."/>
            <person name="Newfeld S."/>
            <person name="Nielsen R."/>
            <person name="Noor M.A."/>
            <person name="O'Grady P."/>
            <person name="Pachter L."/>
            <person name="Papaceit M."/>
            <person name="Parisi M.J."/>
            <person name="Parisi M."/>
            <person name="Parts L."/>
            <person name="Pedersen J.S."/>
            <person name="Pesole G."/>
            <person name="Phillippy A.M."/>
            <person name="Ponting C.P."/>
            <person name="Pop M."/>
            <person name="Porcelli D."/>
            <person name="Powell J.R."/>
            <person name="Prohaska S."/>
            <person name="Pruitt K."/>
            <person name="Puig M."/>
            <person name="Quesneville H."/>
            <person name="Ram K.R."/>
            <person name="Rand D."/>
            <person name="Rasmussen M.D."/>
            <person name="Reed L.K."/>
            <person name="Reenan R."/>
            <person name="Reily A."/>
            <person name="Remington K.A."/>
            <person name="Rieger T.T."/>
            <person name="Ritchie M.G."/>
            <person name="Robin C."/>
            <person name="Rogers Y.H."/>
            <person name="Rohde C."/>
            <person name="Rozas J."/>
            <person name="Rubenfield M.J."/>
            <person name="Ruiz A."/>
            <person name="Russo S."/>
            <person name="Salzberg S.L."/>
            <person name="Sanchez-Gracia A."/>
            <person name="Saranga D.J."/>
            <person name="Sato H."/>
            <person name="Schaeffer S.W."/>
            <person name="Schatz M.C."/>
            <person name="Schlenke T."/>
            <person name="Schwartz R."/>
            <person name="Segarra C."/>
            <person name="Singh R.S."/>
            <person name="Sirot L."/>
            <person name="Sirota M."/>
            <person name="Sisneros N.B."/>
            <person name="Smith C.D."/>
            <person name="Smith T.F."/>
            <person name="Spieth J."/>
            <person name="Stage D.E."/>
            <person name="Stark A."/>
            <person name="Stephan W."/>
            <person name="Strausberg R.L."/>
            <person name="Strempel S."/>
            <person name="Sturgill D."/>
            <person name="Sutton G."/>
            <person name="Sutton G.G."/>
            <person name="Tao W."/>
            <person name="Teichmann S."/>
            <person name="Tobari Y.N."/>
            <person name="Tomimura Y."/>
            <person name="Tsolas J.M."/>
            <person name="Valente V.L."/>
            <person name="Venter E."/>
            <person name="Venter J.C."/>
            <person name="Vicario S."/>
            <person name="Vieira F.G."/>
            <person name="Vilella A.J."/>
            <person name="Villasante A."/>
            <person name="Walenz B."/>
            <person name="Wang J."/>
            <person name="Wasserman M."/>
            <person name="Watts T."/>
            <person name="Wilson D."/>
            <person name="Wilson R.K."/>
            <person name="Wing R.A."/>
            <person name="Wolfner M.F."/>
            <person name="Wong A."/>
            <person name="Wong G.K."/>
            <person name="Wu C.I."/>
            <person name="Wu G."/>
            <person name="Yamamoto D."/>
            <person name="Yang H.P."/>
            <person name="Yang S.P."/>
            <person name="Yorke J.A."/>
            <person name="Yoshida K."/>
            <person name="Zdobnov E."/>
            <person name="Zhang P."/>
            <person name="Zhang Y."/>
            <person name="Zimin A.V."/>
            <person name="Baldwin J."/>
            <person name="Abdouelleil A."/>
            <person name="Abdulkadir J."/>
            <person name="Abebe A."/>
            <person name="Abera B."/>
            <person name="Abreu J."/>
            <person name="Acer S.C."/>
            <person name="Aftuck L."/>
            <person name="Alexander A."/>
            <person name="An P."/>
            <person name="Anderson E."/>
            <person name="Anderson S."/>
            <person name="Arachi H."/>
            <person name="Azer M."/>
            <person name="Bachantsang P."/>
            <person name="Barry A."/>
            <person name="Bayul T."/>
            <person name="Berlin A."/>
            <person name="Bessette D."/>
            <person name="Bloom T."/>
            <person name="Blye J."/>
            <person name="Boguslavskiy L."/>
            <person name="Bonnet C."/>
            <person name="Boukhgalter B."/>
            <person name="Bourzgui I."/>
            <person name="Brown A."/>
            <person name="Cahill P."/>
            <person name="Channer S."/>
            <person name="Cheshatsang Y."/>
            <person name="Chuda L."/>
            <person name="Citroen M."/>
            <person name="Collymore A."/>
            <person name="Cooke P."/>
            <person name="Costello M."/>
            <person name="D'Aco K."/>
            <person name="Daza R."/>
            <person name="De Haan G."/>
            <person name="DeGray S."/>
            <person name="DeMaso C."/>
            <person name="Dhargay N."/>
            <person name="Dooley K."/>
            <person name="Dooley E."/>
            <person name="Doricent M."/>
            <person name="Dorje P."/>
            <person name="Dorjee K."/>
            <person name="Dupes A."/>
            <person name="Elong R."/>
            <person name="Falk J."/>
            <person name="Farina A."/>
            <person name="Faro S."/>
            <person name="Ferguson D."/>
            <person name="Fisher S."/>
            <person name="Foley C.D."/>
            <person name="Franke A."/>
            <person name="Friedrich D."/>
            <person name="Gadbois L."/>
            <person name="Gearin G."/>
            <person name="Gearin C.R."/>
            <person name="Giannoukos G."/>
            <person name="Goode T."/>
            <person name="Graham J."/>
            <person name="Grandbois E."/>
            <person name="Grewal S."/>
            <person name="Gyaltsen K."/>
            <person name="Hafez N."/>
            <person name="Hagos B."/>
            <person name="Hall J."/>
            <person name="Henson C."/>
            <person name="Hollinger A."/>
            <person name="Honan T."/>
            <person name="Huard M.D."/>
            <person name="Hughes L."/>
            <person name="Hurhula B."/>
            <person name="Husby M.E."/>
            <person name="Kamat A."/>
            <person name="Kanga B."/>
            <person name="Kashin S."/>
            <person name="Khazanovich D."/>
            <person name="Kisner P."/>
            <person name="Lance K."/>
            <person name="Lara M."/>
            <person name="Lee W."/>
            <person name="Lennon N."/>
            <person name="Letendre F."/>
            <person name="LeVine R."/>
            <person name="Lipovsky A."/>
            <person name="Liu X."/>
            <person name="Liu J."/>
            <person name="Liu S."/>
            <person name="Lokyitsang T."/>
            <person name="Lokyitsang Y."/>
            <person name="Lubonja R."/>
            <person name="Lui A."/>
            <person name="MacDonald P."/>
            <person name="Magnisalis V."/>
            <person name="Maru K."/>
            <person name="Matthews C."/>
            <person name="McCusker W."/>
            <person name="McDonough S."/>
            <person name="Mehta T."/>
            <person name="Meldrim J."/>
            <person name="Meneus L."/>
            <person name="Mihai O."/>
            <person name="Mihalev A."/>
            <person name="Mihova T."/>
            <person name="Mittelman R."/>
            <person name="Mlenga V."/>
            <person name="Montmayeur A."/>
            <person name="Mulrain L."/>
            <person name="Navidi A."/>
            <person name="Naylor J."/>
            <person name="Negash T."/>
            <person name="Nguyen T."/>
            <person name="Nguyen N."/>
            <person name="Nicol R."/>
            <person name="Norbu C."/>
            <person name="Norbu N."/>
            <person name="Novod N."/>
            <person name="O'Neill B."/>
            <person name="Osman S."/>
            <person name="Markiewicz E."/>
            <person name="Oyono O.L."/>
            <person name="Patti C."/>
            <person name="Phunkhang P."/>
            <person name="Pierre F."/>
            <person name="Priest M."/>
            <person name="Raghuraman S."/>
            <person name="Rege F."/>
            <person name="Reyes R."/>
            <person name="Rise C."/>
            <person name="Rogov P."/>
            <person name="Ross K."/>
            <person name="Ryan E."/>
            <person name="Settipalli S."/>
            <person name="Shea T."/>
            <person name="Sherpa N."/>
            <person name="Shi L."/>
            <person name="Shih D."/>
            <person name="Sparrow T."/>
            <person name="Spaulding J."/>
            <person name="Stalker J."/>
            <person name="Stange-Thomann N."/>
            <person name="Stavropoulos S."/>
            <person name="Stone C."/>
            <person name="Strader C."/>
            <person name="Tesfaye S."/>
            <person name="Thomson T."/>
            <person name="Thoulutsang Y."/>
            <person name="Thoulutsang D."/>
            <person name="Topham K."/>
            <person name="Topping I."/>
            <person name="Tsamla T."/>
            <person name="Vassiliev H."/>
            <person name="Vo A."/>
            <person name="Wangchuk T."/>
            <person name="Wangdi T."/>
            <person name="Weiand M."/>
            <person name="Wilkinson J."/>
            <person name="Wilson A."/>
            <person name="Yadav S."/>
            <person name="Young G."/>
            <person name="Yu Q."/>
            <person name="Zembek L."/>
            <person name="Zhong D."/>
            <person name="Zimmer A."/>
            <person name="Zwirko Z."/>
            <person name="Jaffe D.B."/>
            <person name="Alvarez P."/>
            <person name="Brockman W."/>
            <person name="Butler J."/>
            <person name="Chin C."/>
            <person name="Gnerre S."/>
            <person name="Grabherr M."/>
            <person name="Kleber M."/>
            <person name="Mauceli E."/>
            <person name="MacCallum I."/>
        </authorList>
    </citation>
    <scope>NUCLEOTIDE SEQUENCE [LARGE SCALE GENOMIC DNA]</scope>
    <source>
        <strain evidence="3">Tucson 14024-0371.13</strain>
    </source>
</reference>